<dbReference type="PANTHER" id="PTHR23309:SF49">
    <property type="entry name" value="PEROXISOMAL BIFUNCTIONAL ENZYME"/>
    <property type="match status" value="1"/>
</dbReference>
<dbReference type="EMBL" id="JAODUO010000493">
    <property type="protein sequence ID" value="KAK2179390.1"/>
    <property type="molecule type" value="Genomic_DNA"/>
</dbReference>
<dbReference type="InterPro" id="IPR036291">
    <property type="entry name" value="NAD(P)-bd_dom_sf"/>
</dbReference>
<dbReference type="PANTHER" id="PTHR23309">
    <property type="entry name" value="3-HYDROXYACYL-COA DEHYROGENASE"/>
    <property type="match status" value="1"/>
</dbReference>
<keyword evidence="8" id="KW-1185">Reference proteome</keyword>
<organism evidence="7 8">
    <name type="scientific">Ridgeia piscesae</name>
    <name type="common">Tubeworm</name>
    <dbReference type="NCBI Taxonomy" id="27915"/>
    <lineage>
        <taxon>Eukaryota</taxon>
        <taxon>Metazoa</taxon>
        <taxon>Spiralia</taxon>
        <taxon>Lophotrochozoa</taxon>
        <taxon>Annelida</taxon>
        <taxon>Polychaeta</taxon>
        <taxon>Sedentaria</taxon>
        <taxon>Canalipalpata</taxon>
        <taxon>Sabellida</taxon>
        <taxon>Siboglinidae</taxon>
        <taxon>Ridgeia</taxon>
    </lineage>
</organism>
<proteinExistence type="predicted"/>
<evidence type="ECO:0000256" key="5">
    <source>
        <dbReference type="ARBA" id="ARBA00023268"/>
    </source>
</evidence>
<evidence type="ECO:0000313" key="8">
    <source>
        <dbReference type="Proteomes" id="UP001209878"/>
    </source>
</evidence>
<keyword evidence="4" id="KW-0456">Lyase</keyword>
<dbReference type="SUPFAM" id="SSF51735">
    <property type="entry name" value="NAD(P)-binding Rossmann-fold domains"/>
    <property type="match status" value="1"/>
</dbReference>
<dbReference type="InterPro" id="IPR006176">
    <property type="entry name" value="3-OHacyl-CoA_DH_NAD-bd"/>
</dbReference>
<keyword evidence="3" id="KW-0413">Isomerase</keyword>
<gene>
    <name evidence="7" type="ORF">NP493_493g01029</name>
</gene>
<comment type="caution">
    <text evidence="7">The sequence shown here is derived from an EMBL/GenBank/DDBJ whole genome shotgun (WGS) entry which is preliminary data.</text>
</comment>
<evidence type="ECO:0000256" key="3">
    <source>
        <dbReference type="ARBA" id="ARBA00023235"/>
    </source>
</evidence>
<comment type="pathway">
    <text evidence="1">Lipid metabolism; fatty acid beta-oxidation.</text>
</comment>
<dbReference type="GO" id="GO:0016829">
    <property type="term" value="F:lyase activity"/>
    <property type="evidence" value="ECO:0007669"/>
    <property type="project" value="UniProtKB-KW"/>
</dbReference>
<evidence type="ECO:0000256" key="4">
    <source>
        <dbReference type="ARBA" id="ARBA00023239"/>
    </source>
</evidence>
<evidence type="ECO:0000313" key="7">
    <source>
        <dbReference type="EMBL" id="KAK2179390.1"/>
    </source>
</evidence>
<evidence type="ECO:0000256" key="1">
    <source>
        <dbReference type="ARBA" id="ARBA00005005"/>
    </source>
</evidence>
<feature type="domain" description="3-hydroxyacyl-CoA dehydrogenase NAD binding" evidence="6">
    <location>
        <begin position="63"/>
        <end position="228"/>
    </location>
</feature>
<dbReference type="Gene3D" id="6.10.250.1420">
    <property type="match status" value="1"/>
</dbReference>
<keyword evidence="5" id="KW-0511">Multifunctional enzyme</keyword>
<dbReference type="AlphaFoldDB" id="A0AAD9KXY6"/>
<keyword evidence="2" id="KW-0560">Oxidoreductase</keyword>
<dbReference type="FunFam" id="3.40.50.720:FF:000009">
    <property type="entry name" value="Fatty oxidation complex, alpha subunit"/>
    <property type="match status" value="1"/>
</dbReference>
<reference evidence="7" key="1">
    <citation type="journal article" date="2023" name="Mol. Biol. Evol.">
        <title>Third-Generation Sequencing Reveals the Adaptive Role of the Epigenome in Three Deep-Sea Polychaetes.</title>
        <authorList>
            <person name="Perez M."/>
            <person name="Aroh O."/>
            <person name="Sun Y."/>
            <person name="Lan Y."/>
            <person name="Juniper S.K."/>
            <person name="Young C.R."/>
            <person name="Angers B."/>
            <person name="Qian P.Y."/>
        </authorList>
    </citation>
    <scope>NUCLEOTIDE SEQUENCE</scope>
    <source>
        <strain evidence="7">R07B-5</strain>
    </source>
</reference>
<dbReference type="GO" id="GO:0016853">
    <property type="term" value="F:isomerase activity"/>
    <property type="evidence" value="ECO:0007669"/>
    <property type="project" value="UniProtKB-KW"/>
</dbReference>
<evidence type="ECO:0000259" key="6">
    <source>
        <dbReference type="Pfam" id="PF02737"/>
    </source>
</evidence>
<dbReference type="GO" id="GO:0070403">
    <property type="term" value="F:NAD+ binding"/>
    <property type="evidence" value="ECO:0007669"/>
    <property type="project" value="InterPro"/>
</dbReference>
<dbReference type="Proteomes" id="UP001209878">
    <property type="component" value="Unassembled WGS sequence"/>
</dbReference>
<sequence>MAAVVSPYTEGVRTEKCYSDMLHRSPEARALQYAFFSQRAAPKWHLPGGASSHTVSPRKIKTAAVIGAGTMGTGIAMAILNAGIPVTLVEQNQKLLDRGIAAVRTYYEGSVRRGKMTHGQLKNTLTRLSPSLHYEDVVECVFEDMAIKKQVFATLDRICQPDAILCSNTSSLNIDEMASVTRRPGQVMGMHFFVPANIMTVLENVKGAATDPRTVATVMTFGRKIGKLMRHACHAPDCCLVLGRLDHCSALLGGLSNGQTNILQQALNLAARLINCVRWRGDITRILQSLHWLPINMGITFKMCTDMCLAWLSPGLPEVGNSLQRAYSAYSCFVISE</sequence>
<dbReference type="Gene3D" id="3.40.50.720">
    <property type="entry name" value="NAD(P)-binding Rossmann-like Domain"/>
    <property type="match status" value="1"/>
</dbReference>
<dbReference type="Pfam" id="PF02737">
    <property type="entry name" value="3HCDH_N"/>
    <property type="match status" value="1"/>
</dbReference>
<dbReference type="GO" id="GO:0003857">
    <property type="term" value="F:(3S)-3-hydroxyacyl-CoA dehydrogenase (NAD+) activity"/>
    <property type="evidence" value="ECO:0007669"/>
    <property type="project" value="TreeGrafter"/>
</dbReference>
<evidence type="ECO:0000256" key="2">
    <source>
        <dbReference type="ARBA" id="ARBA00023002"/>
    </source>
</evidence>
<dbReference type="GO" id="GO:0005777">
    <property type="term" value="C:peroxisome"/>
    <property type="evidence" value="ECO:0007669"/>
    <property type="project" value="TreeGrafter"/>
</dbReference>
<name>A0AAD9KXY6_RIDPI</name>
<accession>A0AAD9KXY6</accession>
<protein>
    <recommendedName>
        <fullName evidence="6">3-hydroxyacyl-CoA dehydrogenase NAD binding domain-containing protein</fullName>
    </recommendedName>
</protein>
<dbReference type="GO" id="GO:0006635">
    <property type="term" value="P:fatty acid beta-oxidation"/>
    <property type="evidence" value="ECO:0007669"/>
    <property type="project" value="TreeGrafter"/>
</dbReference>